<reference evidence="11" key="1">
    <citation type="submission" date="2018-09" db="EMBL/GenBank/DDBJ databases">
        <title>Chryseolinea sp. KIS68-18 isolated from soil.</title>
        <authorList>
            <person name="Weon H.-Y."/>
            <person name="Kwon S.-W."/>
            <person name="Lee S.A."/>
        </authorList>
    </citation>
    <scope>NUCLEOTIDE SEQUENCE [LARGE SCALE GENOMIC DNA]</scope>
    <source>
        <strain evidence="11">KIS68-18</strain>
    </source>
</reference>
<evidence type="ECO:0000256" key="2">
    <source>
        <dbReference type="ARBA" id="ARBA00022448"/>
    </source>
</evidence>
<evidence type="ECO:0000256" key="1">
    <source>
        <dbReference type="ARBA" id="ARBA00004571"/>
    </source>
</evidence>
<comment type="subcellular location">
    <subcellularLocation>
        <location evidence="1 7">Cell outer membrane</location>
        <topology evidence="1 7">Multi-pass membrane protein</topology>
    </subcellularLocation>
</comment>
<dbReference type="Proteomes" id="UP000266183">
    <property type="component" value="Chromosome"/>
</dbReference>
<dbReference type="AlphaFoldDB" id="A0A385SLS8"/>
<evidence type="ECO:0000256" key="7">
    <source>
        <dbReference type="PROSITE-ProRule" id="PRU01360"/>
    </source>
</evidence>
<evidence type="ECO:0000259" key="9">
    <source>
        <dbReference type="Pfam" id="PF07715"/>
    </source>
</evidence>
<feature type="domain" description="TonB-dependent receptor plug" evidence="9">
    <location>
        <begin position="123"/>
        <end position="241"/>
    </location>
</feature>
<dbReference type="InterPro" id="IPR036942">
    <property type="entry name" value="Beta-barrel_TonB_sf"/>
</dbReference>
<dbReference type="EMBL" id="CP032382">
    <property type="protein sequence ID" value="AYB31426.1"/>
    <property type="molecule type" value="Genomic_DNA"/>
</dbReference>
<organism evidence="10 11">
    <name type="scientific">Chryseolinea soli</name>
    <dbReference type="NCBI Taxonomy" id="2321403"/>
    <lineage>
        <taxon>Bacteria</taxon>
        <taxon>Pseudomonadati</taxon>
        <taxon>Bacteroidota</taxon>
        <taxon>Cytophagia</taxon>
        <taxon>Cytophagales</taxon>
        <taxon>Fulvivirgaceae</taxon>
        <taxon>Chryseolinea</taxon>
    </lineage>
</organism>
<gene>
    <name evidence="10" type="ORF">D4L85_12920</name>
</gene>
<dbReference type="InterPro" id="IPR037066">
    <property type="entry name" value="Plug_dom_sf"/>
</dbReference>
<dbReference type="SUPFAM" id="SSF56935">
    <property type="entry name" value="Porins"/>
    <property type="match status" value="1"/>
</dbReference>
<keyword evidence="3 7" id="KW-1134">Transmembrane beta strand</keyword>
<dbReference type="NCBIfam" id="TIGR04056">
    <property type="entry name" value="OMP_RagA_SusC"/>
    <property type="match status" value="1"/>
</dbReference>
<dbReference type="InterPro" id="IPR012910">
    <property type="entry name" value="Plug_dom"/>
</dbReference>
<dbReference type="Gene3D" id="2.170.130.10">
    <property type="entry name" value="TonB-dependent receptor, plug domain"/>
    <property type="match status" value="1"/>
</dbReference>
<dbReference type="InterPro" id="IPR023997">
    <property type="entry name" value="TonB-dep_OMP_SusC/RagA_CS"/>
</dbReference>
<dbReference type="NCBIfam" id="TIGR04057">
    <property type="entry name" value="SusC_RagA_signa"/>
    <property type="match status" value="1"/>
</dbReference>
<dbReference type="KEGG" id="chk:D4L85_12920"/>
<keyword evidence="2 7" id="KW-0813">Transport</keyword>
<evidence type="ECO:0000313" key="10">
    <source>
        <dbReference type="EMBL" id="AYB31426.1"/>
    </source>
</evidence>
<dbReference type="InterPro" id="IPR039426">
    <property type="entry name" value="TonB-dep_rcpt-like"/>
</dbReference>
<keyword evidence="4 7" id="KW-0812">Transmembrane</keyword>
<feature type="chain" id="PRO_5017359479" evidence="8">
    <location>
        <begin position="22"/>
        <end position="1039"/>
    </location>
</feature>
<evidence type="ECO:0000256" key="5">
    <source>
        <dbReference type="ARBA" id="ARBA00023136"/>
    </source>
</evidence>
<dbReference type="SUPFAM" id="SSF49464">
    <property type="entry name" value="Carboxypeptidase regulatory domain-like"/>
    <property type="match status" value="1"/>
</dbReference>
<dbReference type="Pfam" id="PF07715">
    <property type="entry name" value="Plug"/>
    <property type="match status" value="1"/>
</dbReference>
<dbReference type="OrthoDB" id="9768177at2"/>
<dbReference type="GO" id="GO:0009279">
    <property type="term" value="C:cell outer membrane"/>
    <property type="evidence" value="ECO:0007669"/>
    <property type="project" value="UniProtKB-SubCell"/>
</dbReference>
<dbReference type="Pfam" id="PF13715">
    <property type="entry name" value="CarbopepD_reg_2"/>
    <property type="match status" value="1"/>
</dbReference>
<accession>A0A385SLS8</accession>
<evidence type="ECO:0000256" key="3">
    <source>
        <dbReference type="ARBA" id="ARBA00022452"/>
    </source>
</evidence>
<dbReference type="InterPro" id="IPR008969">
    <property type="entry name" value="CarboxyPept-like_regulatory"/>
</dbReference>
<evidence type="ECO:0000313" key="11">
    <source>
        <dbReference type="Proteomes" id="UP000266183"/>
    </source>
</evidence>
<dbReference type="Gene3D" id="2.40.170.20">
    <property type="entry name" value="TonB-dependent receptor, beta-barrel domain"/>
    <property type="match status" value="1"/>
</dbReference>
<evidence type="ECO:0000256" key="8">
    <source>
        <dbReference type="SAM" id="SignalP"/>
    </source>
</evidence>
<protein>
    <submittedName>
        <fullName evidence="10">SusC/RagA family TonB-linked outer membrane protein</fullName>
    </submittedName>
</protein>
<dbReference type="RefSeq" id="WP_119754700.1">
    <property type="nucleotide sequence ID" value="NZ_CP032382.1"/>
</dbReference>
<evidence type="ECO:0000256" key="4">
    <source>
        <dbReference type="ARBA" id="ARBA00022692"/>
    </source>
</evidence>
<dbReference type="InterPro" id="IPR023996">
    <property type="entry name" value="TonB-dep_OMP_SusC/RagA"/>
</dbReference>
<feature type="signal peptide" evidence="8">
    <location>
        <begin position="1"/>
        <end position="21"/>
    </location>
</feature>
<name>A0A385SLS8_9BACT</name>
<comment type="similarity">
    <text evidence="7">Belongs to the TonB-dependent receptor family.</text>
</comment>
<keyword evidence="11" id="KW-1185">Reference proteome</keyword>
<dbReference type="PROSITE" id="PS52016">
    <property type="entry name" value="TONB_DEPENDENT_REC_3"/>
    <property type="match status" value="1"/>
</dbReference>
<proteinExistence type="inferred from homology"/>
<evidence type="ECO:0000256" key="6">
    <source>
        <dbReference type="ARBA" id="ARBA00023237"/>
    </source>
</evidence>
<keyword evidence="8" id="KW-0732">Signal</keyword>
<sequence length="1039" mass="112565">MKKRLLQLLFLLTLASASAYAQTVTGTVTAAGDGTPVPGVSVLLKGSTSGTTTDSEGKFSLSVPDPQNSVLVFSFIGFSTQEIAVGNQSNIAVVMQEDTKELSEVVVTALGIQREAKTLVYATQTVPTGQLTEVRDANNVINSFQGKIANAQITQGSGGPGSGARIVLRGNRSIQGSNNALIVVDGVPINNNTNTAATSDFGSVQSSDGASNINPDDIESVTILRGASAAALYGSSAGNGVIVITTKKGTKDKVTVNINSGITSEKAFVLPKVQNSYGQGNAGLLNSGVGDSWGPKMDGQSYMNDFGHTLSYSPQPDNIKDFFRNGVSLNNSIGVQGGSEKMQTYLSYTNKQVQGIIPKNNLQSHNINLRISNQISKKFSTDAKITYISQTIKNRPRTGEENAPVIDIYQIPRSMPLSEASNFYETTDNTGPIPAAWPSTLSSIYQNPYWMINRTAINQTRNRIMGFVSLKYQVLPSVSITGRANVDRTIDADEQQYSNKTLLWANQEGGYDQLAKTGITQQWYDLTLAGEHKFGDDFKLDYRIGGIYQDYLYNQDLATANGLLIYNKFSQGFAATNTASSTATETQTQSVFGQASLAFKEYLFLEATLRNDWDSRIPSPYTITYPSFGLSGIISDMMTLPQPISFLKVNANYAIVGNGGQPQIRTNTYTFSQGAGKGFLARTLTEAIPGLKFEKVKNLEFGLDARFMENRLGLTVTYYKSNSINQLLKINQPVATGYLNKYINAGDIQNQGVEIVLNATPVKGNLTWDIAANFGLNRNKIKSLSEGLDIAYLGDNAGYARTATPVIQVGRGYGDMVSRMWQRDSNGNFVVDAKTGLPISTPDQTYLGSFMPRATLGLTNTINYKGFSLRLLVDGRFGGVILDGTEMNLAFSGISEVTEKYREGGWNLGGVDKDGNKVEKTISAQDFWAAGSESTSGKRYGIGEFFAYDATNFRIRELSLGYNIPVPAGFFIKSARFSIVARNLAWLYRGSSLLDIPGLGKRKLQIDPDMSLGNGNWQGVQYGTLPSTRSLGCNLNLTF</sequence>
<keyword evidence="6 7" id="KW-0998">Cell outer membrane</keyword>
<keyword evidence="5 7" id="KW-0472">Membrane</keyword>
<dbReference type="Gene3D" id="2.60.40.1120">
    <property type="entry name" value="Carboxypeptidase-like, regulatory domain"/>
    <property type="match status" value="1"/>
</dbReference>